<dbReference type="SMART" id="SM00295">
    <property type="entry name" value="B41"/>
    <property type="match status" value="1"/>
</dbReference>
<evidence type="ECO:0000256" key="1">
    <source>
        <dbReference type="ARBA" id="ARBA00039547"/>
    </source>
</evidence>
<dbReference type="InterPro" id="IPR051594">
    <property type="entry name" value="KRIT1/FRMD8"/>
</dbReference>
<gene>
    <name evidence="4" type="ORF">PECUL_23A018995</name>
</gene>
<dbReference type="PANTHER" id="PTHR13283:SF10">
    <property type="entry name" value="FERM DOMAIN-CONTAINING PROTEIN 8"/>
    <property type="match status" value="1"/>
</dbReference>
<dbReference type="InterPro" id="IPR019749">
    <property type="entry name" value="Band_41_domain"/>
</dbReference>
<evidence type="ECO:0000256" key="2">
    <source>
        <dbReference type="SAM" id="MobiDB-lite"/>
    </source>
</evidence>
<feature type="domain" description="FERM" evidence="3">
    <location>
        <begin position="27"/>
        <end position="374"/>
    </location>
</feature>
<dbReference type="GO" id="GO:0090090">
    <property type="term" value="P:negative regulation of canonical Wnt signaling pathway"/>
    <property type="evidence" value="ECO:0007669"/>
    <property type="project" value="TreeGrafter"/>
</dbReference>
<sequence>MDGSEISSHSEEYPLRSSVSSGGNHQVDVIVYLVNDESVPLNLDSSISITPAQEIHRLIRAALHLPDIAQEVFALWLISPFLEVQLKPKHQPYKICRQWHDLLARFTNCSIDDIHLDEPSLQFRRNIFLPKARELQISHDVVLKLLYEEAKYNVLEGRYPCDVEDCKKLGGLVCRVELGPYDEEQHTPSTLRPKLDCYLPQHMCKKRNGGLLTAFRSKGGRQASFEQTLLNTYKDVKDTSACSETEAMNCHYKAYLKKCHDLPYYGCAFFVGTVDKPAQGLLSRNGRKTVSVAINMEGVSVIDRKEKHVLISLKYSELSWDYTYPSDDEPILWLEFDGDNEGTPVNKLLKIYSKQAELMSGLIEYCIELNQATESPVSESAPGNSQLSEKRPKLHRQESVLCNRMKNLSTIDYVEDGAEIKRVKPKRAASFFTRQSTHSYSSVQPSETAVDG</sequence>
<keyword evidence="5" id="KW-1185">Reference proteome</keyword>
<dbReference type="InterPro" id="IPR014352">
    <property type="entry name" value="FERM/acyl-CoA-bd_prot_sf"/>
</dbReference>
<organism evidence="4 5">
    <name type="scientific">Pelobates cultripes</name>
    <name type="common">Western spadefoot toad</name>
    <dbReference type="NCBI Taxonomy" id="61616"/>
    <lineage>
        <taxon>Eukaryota</taxon>
        <taxon>Metazoa</taxon>
        <taxon>Chordata</taxon>
        <taxon>Craniata</taxon>
        <taxon>Vertebrata</taxon>
        <taxon>Euteleostomi</taxon>
        <taxon>Amphibia</taxon>
        <taxon>Batrachia</taxon>
        <taxon>Anura</taxon>
        <taxon>Pelobatoidea</taxon>
        <taxon>Pelobatidae</taxon>
        <taxon>Pelobates</taxon>
    </lineage>
</organism>
<dbReference type="PANTHER" id="PTHR13283">
    <property type="entry name" value="KREV INTERACTION TRAPPED 1-RELATED"/>
    <property type="match status" value="1"/>
</dbReference>
<dbReference type="FunFam" id="1.20.80.10:FF:000023">
    <property type="entry name" value="FERM domain containing 8"/>
    <property type="match status" value="1"/>
</dbReference>
<feature type="compositionally biased region" description="Polar residues" evidence="2">
    <location>
        <begin position="374"/>
        <end position="387"/>
    </location>
</feature>
<dbReference type="Pfam" id="PF00373">
    <property type="entry name" value="FERM_M"/>
    <property type="match status" value="1"/>
</dbReference>
<dbReference type="InterPro" id="IPR019748">
    <property type="entry name" value="FERM_central"/>
</dbReference>
<evidence type="ECO:0000259" key="3">
    <source>
        <dbReference type="PROSITE" id="PS50057"/>
    </source>
</evidence>
<accession>A0AAD1TEL2</accession>
<dbReference type="InterPro" id="IPR035963">
    <property type="entry name" value="FERM_2"/>
</dbReference>
<dbReference type="Gene3D" id="2.30.29.30">
    <property type="entry name" value="Pleckstrin-homology domain (PH domain)/Phosphotyrosine-binding domain (PTB)"/>
    <property type="match status" value="1"/>
</dbReference>
<dbReference type="EMBL" id="OW240923">
    <property type="protein sequence ID" value="CAH2325300.1"/>
    <property type="molecule type" value="Genomic_DNA"/>
</dbReference>
<dbReference type="Proteomes" id="UP001295444">
    <property type="component" value="Chromosome 12"/>
</dbReference>
<protein>
    <recommendedName>
        <fullName evidence="1">FERM domain-containing protein 8</fullName>
    </recommendedName>
</protein>
<dbReference type="InterPro" id="IPR000299">
    <property type="entry name" value="FERM_domain"/>
</dbReference>
<feature type="region of interest" description="Disordered" evidence="2">
    <location>
        <begin position="1"/>
        <end position="22"/>
    </location>
</feature>
<evidence type="ECO:0000313" key="5">
    <source>
        <dbReference type="Proteomes" id="UP001295444"/>
    </source>
</evidence>
<dbReference type="AlphaFoldDB" id="A0AAD1TEL2"/>
<feature type="region of interest" description="Disordered" evidence="2">
    <location>
        <begin position="374"/>
        <end position="394"/>
    </location>
</feature>
<reference evidence="4" key="1">
    <citation type="submission" date="2022-03" db="EMBL/GenBank/DDBJ databases">
        <authorList>
            <person name="Alioto T."/>
            <person name="Alioto T."/>
            <person name="Gomez Garrido J."/>
        </authorList>
    </citation>
    <scope>NUCLEOTIDE SEQUENCE</scope>
</reference>
<dbReference type="InterPro" id="IPR057096">
    <property type="entry name" value="KRIT1_FRMD8_FERM_C"/>
</dbReference>
<dbReference type="InterPro" id="IPR011993">
    <property type="entry name" value="PH-like_dom_sf"/>
</dbReference>
<dbReference type="CDD" id="cd14473">
    <property type="entry name" value="FERM_B-lobe"/>
    <property type="match status" value="1"/>
</dbReference>
<dbReference type="SUPFAM" id="SSF47031">
    <property type="entry name" value="Second domain of FERM"/>
    <property type="match status" value="1"/>
</dbReference>
<dbReference type="Pfam" id="PF24522">
    <property type="entry name" value="KRIT1_FRMD8_FERM_C"/>
    <property type="match status" value="1"/>
</dbReference>
<name>A0AAD1TEL2_PELCU</name>
<dbReference type="Gene3D" id="1.20.80.10">
    <property type="match status" value="1"/>
</dbReference>
<dbReference type="Gene3D" id="3.10.20.90">
    <property type="entry name" value="Phosphatidylinositol 3-kinase Catalytic Subunit, Chain A, domain 1"/>
    <property type="match status" value="1"/>
</dbReference>
<evidence type="ECO:0000313" key="4">
    <source>
        <dbReference type="EMBL" id="CAH2325300.1"/>
    </source>
</evidence>
<proteinExistence type="predicted"/>
<dbReference type="GO" id="GO:0005886">
    <property type="term" value="C:plasma membrane"/>
    <property type="evidence" value="ECO:0007669"/>
    <property type="project" value="TreeGrafter"/>
</dbReference>
<feature type="non-terminal residue" evidence="4">
    <location>
        <position position="452"/>
    </location>
</feature>
<dbReference type="PROSITE" id="PS50057">
    <property type="entry name" value="FERM_3"/>
    <property type="match status" value="1"/>
</dbReference>